<dbReference type="SMART" id="SM00271">
    <property type="entry name" value="DnaJ"/>
    <property type="match status" value="1"/>
</dbReference>
<comment type="caution">
    <text evidence="2">The sequence shown here is derived from an EMBL/GenBank/DDBJ whole genome shotgun (WGS) entry which is preliminary data.</text>
</comment>
<organism evidence="2 3">
    <name type="scientific">Pisum sativum</name>
    <name type="common">Garden pea</name>
    <name type="synonym">Lathyrus oleraceus</name>
    <dbReference type="NCBI Taxonomy" id="3888"/>
    <lineage>
        <taxon>Eukaryota</taxon>
        <taxon>Viridiplantae</taxon>
        <taxon>Streptophyta</taxon>
        <taxon>Embryophyta</taxon>
        <taxon>Tracheophyta</taxon>
        <taxon>Spermatophyta</taxon>
        <taxon>Magnoliopsida</taxon>
        <taxon>eudicotyledons</taxon>
        <taxon>Gunneridae</taxon>
        <taxon>Pentapetalae</taxon>
        <taxon>rosids</taxon>
        <taxon>fabids</taxon>
        <taxon>Fabales</taxon>
        <taxon>Fabaceae</taxon>
        <taxon>Papilionoideae</taxon>
        <taxon>50 kb inversion clade</taxon>
        <taxon>NPAAA clade</taxon>
        <taxon>Hologalegina</taxon>
        <taxon>IRL clade</taxon>
        <taxon>Fabeae</taxon>
        <taxon>Lathyrus</taxon>
    </lineage>
</organism>
<proteinExistence type="predicted"/>
<dbReference type="InterPro" id="IPR036869">
    <property type="entry name" value="J_dom_sf"/>
</dbReference>
<gene>
    <name evidence="2" type="ORF">KIW84_054384</name>
</gene>
<keyword evidence="3" id="KW-1185">Reference proteome</keyword>
<name>A0A9D5AI64_PEA</name>
<dbReference type="InterPro" id="IPR001623">
    <property type="entry name" value="DnaJ_domain"/>
</dbReference>
<evidence type="ECO:0000313" key="2">
    <source>
        <dbReference type="EMBL" id="KAI5408516.1"/>
    </source>
</evidence>
<dbReference type="InterPro" id="IPR044969">
    <property type="entry name" value="DFO"/>
</dbReference>
<dbReference type="PANTHER" id="PTHR37176">
    <property type="entry name" value="F10K1.23"/>
    <property type="match status" value="1"/>
</dbReference>
<dbReference type="GO" id="GO:0042138">
    <property type="term" value="P:meiotic DNA double-strand break formation"/>
    <property type="evidence" value="ECO:0007669"/>
    <property type="project" value="InterPro"/>
</dbReference>
<protein>
    <recommendedName>
        <fullName evidence="1">J domain-containing protein</fullName>
    </recommendedName>
</protein>
<dbReference type="AlphaFoldDB" id="A0A9D5AI64"/>
<dbReference type="CDD" id="cd06257">
    <property type="entry name" value="DnaJ"/>
    <property type="match status" value="1"/>
</dbReference>
<accession>A0A9D5AI64</accession>
<dbReference type="Gramene" id="Psat05G0438400-T1">
    <property type="protein sequence ID" value="KAI5408516.1"/>
    <property type="gene ID" value="KIW84_054384"/>
</dbReference>
<dbReference type="Pfam" id="PF00226">
    <property type="entry name" value="DnaJ"/>
    <property type="match status" value="1"/>
</dbReference>
<dbReference type="SUPFAM" id="SSF46565">
    <property type="entry name" value="Chaperone J-domain"/>
    <property type="match status" value="1"/>
</dbReference>
<dbReference type="EMBL" id="JAMSHJ010000005">
    <property type="protein sequence ID" value="KAI5408516.1"/>
    <property type="molecule type" value="Genomic_DNA"/>
</dbReference>
<dbReference type="PANTHER" id="PTHR37176:SF1">
    <property type="entry name" value="PROTEIN DOUBLE-STRAND BREAK FORMATION"/>
    <property type="match status" value="1"/>
</dbReference>
<feature type="domain" description="J" evidence="1">
    <location>
        <begin position="265"/>
        <end position="317"/>
    </location>
</feature>
<evidence type="ECO:0000313" key="3">
    <source>
        <dbReference type="Proteomes" id="UP001058974"/>
    </source>
</evidence>
<evidence type="ECO:0000259" key="1">
    <source>
        <dbReference type="PROSITE" id="PS50076"/>
    </source>
</evidence>
<dbReference type="Proteomes" id="UP001058974">
    <property type="component" value="Chromosome 5"/>
</dbReference>
<dbReference type="PROSITE" id="PS50076">
    <property type="entry name" value="DNAJ_2"/>
    <property type="match status" value="1"/>
</dbReference>
<dbReference type="Gene3D" id="1.10.287.110">
    <property type="entry name" value="DnaJ domain"/>
    <property type="match status" value="1"/>
</dbReference>
<reference evidence="2 3" key="1">
    <citation type="journal article" date="2022" name="Nat. Genet.">
        <title>Improved pea reference genome and pan-genome highlight genomic features and evolutionary characteristics.</title>
        <authorList>
            <person name="Yang T."/>
            <person name="Liu R."/>
            <person name="Luo Y."/>
            <person name="Hu S."/>
            <person name="Wang D."/>
            <person name="Wang C."/>
            <person name="Pandey M.K."/>
            <person name="Ge S."/>
            <person name="Xu Q."/>
            <person name="Li N."/>
            <person name="Li G."/>
            <person name="Huang Y."/>
            <person name="Saxena R.K."/>
            <person name="Ji Y."/>
            <person name="Li M."/>
            <person name="Yan X."/>
            <person name="He Y."/>
            <person name="Liu Y."/>
            <person name="Wang X."/>
            <person name="Xiang C."/>
            <person name="Varshney R.K."/>
            <person name="Ding H."/>
            <person name="Gao S."/>
            <person name="Zong X."/>
        </authorList>
    </citation>
    <scope>NUCLEOTIDE SEQUENCE [LARGE SCALE GENOMIC DNA]</scope>
    <source>
        <strain evidence="2 3">cv. Zhongwan 6</strain>
    </source>
</reference>
<sequence length="317" mass="36195">MSHAVEEQLSLFRYLIQTRSFGESTLRFLESLLVTKDVKSLVEIRSSLKQLLKSESLSIINSIAAESLHDKLVVLDFFVHAFALVGDPESCLALRYEALVMRELKSASFQRLQVSPVEWLNFVEDAVHNGFHSVAVKACENALWCIGNTDVQKLGRDMLPENLKVTTISEITRLRNFALTSVSSRSVQVQATEYLERKTREQQKSDLRFKEKQCLASTCFRSGIKRQNMRKLHERQSLLQVNGALPERHPNLSAALSKLYSAEMDWYGILQTEKLTEEAVIRKQYRKLALLLHPDKNKFAGAEAAFKFDWGSQWGVE</sequence>